<evidence type="ECO:0000313" key="2">
    <source>
        <dbReference type="EMBL" id="PZX03854.1"/>
    </source>
</evidence>
<protein>
    <recommendedName>
        <fullName evidence="1">YegS/DAGK C-terminal domain-containing protein</fullName>
    </recommendedName>
</protein>
<dbReference type="InterPro" id="IPR016064">
    <property type="entry name" value="NAD/diacylglycerol_kinase_sf"/>
</dbReference>
<dbReference type="OrthoDB" id="142078at2"/>
<dbReference type="Pfam" id="PF19279">
    <property type="entry name" value="YegS_C"/>
    <property type="match status" value="1"/>
</dbReference>
<keyword evidence="3" id="KW-1185">Reference proteome</keyword>
<dbReference type="InterPro" id="IPR045540">
    <property type="entry name" value="YegS/DAGK_C"/>
</dbReference>
<dbReference type="EMBL" id="QKZI01000005">
    <property type="protein sequence ID" value="PZX03854.1"/>
    <property type="molecule type" value="Genomic_DNA"/>
</dbReference>
<proteinExistence type="predicted"/>
<name>A0A2W7MDH2_9BACI</name>
<dbReference type="Gene3D" id="2.60.200.40">
    <property type="match status" value="1"/>
</dbReference>
<comment type="caution">
    <text evidence="2">The sequence shown here is derived from an EMBL/GenBank/DDBJ whole genome shotgun (WGS) entry which is preliminary data.</text>
</comment>
<dbReference type="SUPFAM" id="SSF111331">
    <property type="entry name" value="NAD kinase/diacylglycerol kinase-like"/>
    <property type="match status" value="1"/>
</dbReference>
<evidence type="ECO:0000313" key="3">
    <source>
        <dbReference type="Proteomes" id="UP000248646"/>
    </source>
</evidence>
<gene>
    <name evidence="2" type="ORF">C7437_10551</name>
</gene>
<accession>A0A2W7MDH2</accession>
<organism evidence="2 3">
    <name type="scientific">Psychrobacillus insolitus</name>
    <dbReference type="NCBI Taxonomy" id="1461"/>
    <lineage>
        <taxon>Bacteria</taxon>
        <taxon>Bacillati</taxon>
        <taxon>Bacillota</taxon>
        <taxon>Bacilli</taxon>
        <taxon>Bacillales</taxon>
        <taxon>Bacillaceae</taxon>
        <taxon>Psychrobacillus</taxon>
    </lineage>
</organism>
<feature type="domain" description="YegS/DAGK C-terminal" evidence="1">
    <location>
        <begin position="1"/>
        <end position="85"/>
    </location>
</feature>
<dbReference type="Proteomes" id="UP000248646">
    <property type="component" value="Unassembled WGS sequence"/>
</dbReference>
<dbReference type="AlphaFoldDB" id="A0A2W7MDH2"/>
<sequence length="93" mass="10105">MAPNAEVNDGLLHVFIIKEAGIPSVIKMGAKILLGTLEEDKGVEVIQTTQVVIESAKILTCNVDGDEGTSTPVRLKVIPRHIELLIPKKVRDH</sequence>
<dbReference type="RefSeq" id="WP_111439901.1">
    <property type="nucleotide sequence ID" value="NZ_QKZI01000005.1"/>
</dbReference>
<evidence type="ECO:0000259" key="1">
    <source>
        <dbReference type="Pfam" id="PF19279"/>
    </source>
</evidence>
<reference evidence="2 3" key="1">
    <citation type="submission" date="2018-06" db="EMBL/GenBank/DDBJ databases">
        <title>Genomic Encyclopedia of Type Strains, Phase IV (KMG-IV): sequencing the most valuable type-strain genomes for metagenomic binning, comparative biology and taxonomic classification.</title>
        <authorList>
            <person name="Goeker M."/>
        </authorList>
    </citation>
    <scope>NUCLEOTIDE SEQUENCE [LARGE SCALE GENOMIC DNA]</scope>
    <source>
        <strain evidence="2 3">DSM 5</strain>
    </source>
</reference>